<proteinExistence type="predicted"/>
<accession>A0A0E9PBU1</accession>
<protein>
    <submittedName>
        <fullName evidence="1">Uncharacterized protein</fullName>
    </submittedName>
</protein>
<reference evidence="1" key="2">
    <citation type="journal article" date="2015" name="Fish Shellfish Immunol.">
        <title>Early steps in the European eel (Anguilla anguilla)-Vibrio vulnificus interaction in the gills: Role of the RtxA13 toxin.</title>
        <authorList>
            <person name="Callol A."/>
            <person name="Pajuelo D."/>
            <person name="Ebbesson L."/>
            <person name="Teles M."/>
            <person name="MacKenzie S."/>
            <person name="Amaro C."/>
        </authorList>
    </citation>
    <scope>NUCLEOTIDE SEQUENCE</scope>
</reference>
<sequence>MSTQVNINVIITSLDAEKAYFFRQFLDTTLQKCGFGESFIHCIAVQIYWWPNGCNGCNHY</sequence>
<reference evidence="1" key="1">
    <citation type="submission" date="2014-11" db="EMBL/GenBank/DDBJ databases">
        <authorList>
            <person name="Amaro Gonzalez C."/>
        </authorList>
    </citation>
    <scope>NUCLEOTIDE SEQUENCE</scope>
</reference>
<dbReference type="AlphaFoldDB" id="A0A0E9PBU1"/>
<dbReference type="EMBL" id="GBXM01106578">
    <property type="protein sequence ID" value="JAH01999.1"/>
    <property type="molecule type" value="Transcribed_RNA"/>
</dbReference>
<evidence type="ECO:0000313" key="1">
    <source>
        <dbReference type="EMBL" id="JAH01999.1"/>
    </source>
</evidence>
<organism evidence="1">
    <name type="scientific">Anguilla anguilla</name>
    <name type="common">European freshwater eel</name>
    <name type="synonym">Muraena anguilla</name>
    <dbReference type="NCBI Taxonomy" id="7936"/>
    <lineage>
        <taxon>Eukaryota</taxon>
        <taxon>Metazoa</taxon>
        <taxon>Chordata</taxon>
        <taxon>Craniata</taxon>
        <taxon>Vertebrata</taxon>
        <taxon>Euteleostomi</taxon>
        <taxon>Actinopterygii</taxon>
        <taxon>Neopterygii</taxon>
        <taxon>Teleostei</taxon>
        <taxon>Anguilliformes</taxon>
        <taxon>Anguillidae</taxon>
        <taxon>Anguilla</taxon>
    </lineage>
</organism>
<name>A0A0E9PBU1_ANGAN</name>